<gene>
    <name evidence="1" type="ORF">Uis1B_0883</name>
</gene>
<sequence>MEQDAYELYQVTASMDDPNTAERETRALWELMEEQHLDEGFIIVGNGKERDWHNPDHANQIIHQIPAWRWLMDTRS</sequence>
<evidence type="ECO:0000313" key="2">
    <source>
        <dbReference type="Proteomes" id="UP000235050"/>
    </source>
</evidence>
<dbReference type="EMBL" id="NMWU01000013">
    <property type="protein sequence ID" value="PLS31284.1"/>
    <property type="molecule type" value="Genomic_DNA"/>
</dbReference>
<proteinExistence type="predicted"/>
<keyword evidence="2" id="KW-1185">Reference proteome</keyword>
<dbReference type="Proteomes" id="UP000235050">
    <property type="component" value="Unassembled WGS sequence"/>
</dbReference>
<dbReference type="AlphaFoldDB" id="A0A2N5JAN4"/>
<comment type="caution">
    <text evidence="1">The sequence shown here is derived from an EMBL/GenBank/DDBJ whole genome shotgun (WGS) entry which is preliminary data.</text>
</comment>
<name>A0A2N5JAN4_9BIFI</name>
<protein>
    <submittedName>
        <fullName evidence="1">Uncharacterized protein</fullName>
    </submittedName>
</protein>
<accession>A0A2N5JAN4</accession>
<reference evidence="1 2" key="1">
    <citation type="submission" date="2017-07" db="EMBL/GenBank/DDBJ databases">
        <title>Bifidobacterium novel species.</title>
        <authorList>
            <person name="Lugli G.A."/>
            <person name="Milani C."/>
            <person name="Duranti S."/>
            <person name="Mangifesta M."/>
        </authorList>
    </citation>
    <scope>NUCLEOTIDE SEQUENCE [LARGE SCALE GENOMIC DNA]</scope>
    <source>
        <strain evidence="2">Uis1B</strain>
    </source>
</reference>
<organism evidence="1 2">
    <name type="scientific">Bifidobacterium margollesii</name>
    <dbReference type="NCBI Taxonomy" id="2020964"/>
    <lineage>
        <taxon>Bacteria</taxon>
        <taxon>Bacillati</taxon>
        <taxon>Actinomycetota</taxon>
        <taxon>Actinomycetes</taxon>
        <taxon>Bifidobacteriales</taxon>
        <taxon>Bifidobacteriaceae</taxon>
        <taxon>Bifidobacterium</taxon>
    </lineage>
</organism>
<evidence type="ECO:0000313" key="1">
    <source>
        <dbReference type="EMBL" id="PLS31284.1"/>
    </source>
</evidence>